<accession>A0A2P8CG54</accession>
<comment type="cofactor">
    <cofactor evidence="2 15">
        <name>pyridoxal 5'-phosphate</name>
        <dbReference type="ChEBI" id="CHEBI:597326"/>
    </cofactor>
</comment>
<evidence type="ECO:0000256" key="10">
    <source>
        <dbReference type="ARBA" id="ARBA00022898"/>
    </source>
</evidence>
<evidence type="ECO:0000256" key="7">
    <source>
        <dbReference type="ARBA" id="ARBA00022485"/>
    </source>
</evidence>
<name>A0A2P8CG54_9BACT</name>
<comment type="catalytic activity">
    <reaction evidence="1">
        <text>L-lysine = (3S)-3,6-diaminohexanoate</text>
        <dbReference type="Rhea" id="RHEA:19177"/>
        <dbReference type="ChEBI" id="CHEBI:32551"/>
        <dbReference type="ChEBI" id="CHEBI:57434"/>
        <dbReference type="EC" id="5.4.3.2"/>
    </reaction>
</comment>
<feature type="binding site" evidence="14">
    <location>
        <position position="183"/>
    </location>
    <ligand>
        <name>[4Fe-4S] cluster</name>
        <dbReference type="ChEBI" id="CHEBI:49883"/>
        <note>4Fe-4S-S-AdoMet</note>
    </ligand>
</feature>
<dbReference type="AlphaFoldDB" id="A0A2P8CG54"/>
<evidence type="ECO:0000256" key="8">
    <source>
        <dbReference type="ARBA" id="ARBA00022691"/>
    </source>
</evidence>
<dbReference type="Gene3D" id="3.20.20.70">
    <property type="entry name" value="Aldolase class I"/>
    <property type="match status" value="1"/>
</dbReference>
<dbReference type="SFLD" id="SFLDG01070">
    <property type="entry name" value="PLP-dependent"/>
    <property type="match status" value="1"/>
</dbReference>
<keyword evidence="10 15" id="KW-0663">Pyridoxal phosphate</keyword>
<keyword evidence="11" id="KW-0408">Iron</keyword>
<dbReference type="GO" id="GO:0051539">
    <property type="term" value="F:4 iron, 4 sulfur cluster binding"/>
    <property type="evidence" value="ECO:0007669"/>
    <property type="project" value="UniProtKB-KW"/>
</dbReference>
<evidence type="ECO:0000256" key="5">
    <source>
        <dbReference type="ARBA" id="ARBA00012144"/>
    </source>
</evidence>
<evidence type="ECO:0000256" key="6">
    <source>
        <dbReference type="ARBA" id="ARBA00022363"/>
    </source>
</evidence>
<dbReference type="PANTHER" id="PTHR30538:SF1">
    <property type="entry name" value="L-LYSINE 2,3-AMINOMUTASE"/>
    <property type="match status" value="1"/>
</dbReference>
<evidence type="ECO:0000256" key="14">
    <source>
        <dbReference type="PIRSR" id="PIRSR004911-1"/>
    </source>
</evidence>
<dbReference type="InterPro" id="IPR025895">
    <property type="entry name" value="LAM_C_dom"/>
</dbReference>
<evidence type="ECO:0000256" key="11">
    <source>
        <dbReference type="ARBA" id="ARBA00023004"/>
    </source>
</evidence>
<dbReference type="PIRSF" id="PIRSF004911">
    <property type="entry name" value="DUF160"/>
    <property type="match status" value="1"/>
</dbReference>
<dbReference type="Pfam" id="PF04055">
    <property type="entry name" value="Radical_SAM"/>
    <property type="match status" value="1"/>
</dbReference>
<feature type="region of interest" description="Disordered" evidence="16">
    <location>
        <begin position="1"/>
        <end position="25"/>
    </location>
</feature>
<comment type="similarity">
    <text evidence="4">Belongs to the radical SAM superfamily. KamA family.</text>
</comment>
<evidence type="ECO:0000256" key="3">
    <source>
        <dbReference type="ARBA" id="ARBA00001966"/>
    </source>
</evidence>
<feature type="modified residue" description="N6-(pyridoxal phosphate)lysine" evidence="15">
    <location>
        <position position="389"/>
    </location>
</feature>
<proteinExistence type="inferred from homology"/>
<sequence>MKSEMTTARSTASGENTQVDSPDAPVPLVVAGQHPDQLERMSIVPNFPYDESVTRFINQFYPTATIRDWNNWIWQLKNSIHTTQQLTDILGKTEGELISSLPENHLPFQITPYFASLLSRLPGRHPLYRTVIPTKEELIVSPGEVADPLNETGDSPTRLIVHRYPDRVLFLVTGFCSAYCRYCTRSHMVGKQHKSHASTREWDMGIEYIAQNKQIRDVLISGGDPLTLPDFRLEYLLSKLRAIPHVEIIRIGTKVPVVLPMRVTNSLTRMLKKYHPLMMSVHFAHPDELSVETQEACNRLADAGIPLGSQTVLLKGINDEVETFKKLNQGLLKVRVRPYYIYQCDPIPGSLHFRTPVSKGLEIIQGLRGYTSGYAVPHFVIDAPGGGGKIPLLPNYLQSIENGEVILKNYEGNTYTYPDIA</sequence>
<dbReference type="RefSeq" id="WP_211297785.1">
    <property type="nucleotide sequence ID" value="NZ_BLAU01000001.1"/>
</dbReference>
<dbReference type="PANTHER" id="PTHR30538">
    <property type="entry name" value="LYSINE 2,3-AMINOMUTASE-RELATED"/>
    <property type="match status" value="1"/>
</dbReference>
<keyword evidence="13" id="KW-0413">Isomerase</keyword>
<comment type="caution">
    <text evidence="18">The sequence shown here is derived from an EMBL/GenBank/DDBJ whole genome shotgun (WGS) entry which is preliminary data.</text>
</comment>
<dbReference type="GO" id="GO:0050066">
    <property type="term" value="F:L-lysine 2,3-aminomutase activity"/>
    <property type="evidence" value="ECO:0007669"/>
    <property type="project" value="UniProtKB-EC"/>
</dbReference>
<reference evidence="18 19" key="1">
    <citation type="submission" date="2018-03" db="EMBL/GenBank/DDBJ databases">
        <title>Genomic Encyclopedia of Archaeal and Bacterial Type Strains, Phase II (KMG-II): from individual species to whole genera.</title>
        <authorList>
            <person name="Goeker M."/>
        </authorList>
    </citation>
    <scope>NUCLEOTIDE SEQUENCE [LARGE SCALE GENOMIC DNA]</scope>
    <source>
        <strain evidence="18 19">DSM 27267</strain>
    </source>
</reference>
<feature type="compositionally biased region" description="Polar residues" evidence="16">
    <location>
        <begin position="1"/>
        <end position="20"/>
    </location>
</feature>
<dbReference type="GO" id="GO:0046872">
    <property type="term" value="F:metal ion binding"/>
    <property type="evidence" value="ECO:0007669"/>
    <property type="project" value="UniProtKB-KW"/>
</dbReference>
<gene>
    <name evidence="18" type="ORF">CLV93_103396</name>
</gene>
<dbReference type="SFLD" id="SFLDS00029">
    <property type="entry name" value="Radical_SAM"/>
    <property type="match status" value="1"/>
</dbReference>
<evidence type="ECO:0000256" key="4">
    <source>
        <dbReference type="ARBA" id="ARBA00008703"/>
    </source>
</evidence>
<dbReference type="EMBL" id="PYGC01000003">
    <property type="protein sequence ID" value="PSK83970.1"/>
    <property type="molecule type" value="Genomic_DNA"/>
</dbReference>
<evidence type="ECO:0000256" key="12">
    <source>
        <dbReference type="ARBA" id="ARBA00023014"/>
    </source>
</evidence>
<dbReference type="SFLD" id="SFLDF00283">
    <property type="entry name" value="L-lysine_2_3-aminomutase_(LAM"/>
    <property type="match status" value="1"/>
</dbReference>
<evidence type="ECO:0000256" key="13">
    <source>
        <dbReference type="ARBA" id="ARBA00023235"/>
    </source>
</evidence>
<dbReference type="NCBIfam" id="TIGR00238">
    <property type="entry name" value="KamA family radical SAM protein"/>
    <property type="match status" value="1"/>
</dbReference>
<dbReference type="SUPFAM" id="SSF102114">
    <property type="entry name" value="Radical SAM enzymes"/>
    <property type="match status" value="1"/>
</dbReference>
<keyword evidence="12 14" id="KW-0411">Iron-sulfur</keyword>
<dbReference type="Gene3D" id="6.10.140.1170">
    <property type="match status" value="1"/>
</dbReference>
<dbReference type="InterPro" id="IPR022459">
    <property type="entry name" value="Lysine_aminomutase"/>
</dbReference>
<dbReference type="CDD" id="cd01335">
    <property type="entry name" value="Radical_SAM"/>
    <property type="match status" value="1"/>
</dbReference>
<comment type="cofactor">
    <cofactor evidence="3">
        <name>[4Fe-4S] cluster</name>
        <dbReference type="ChEBI" id="CHEBI:49883"/>
    </cofactor>
</comment>
<evidence type="ECO:0000256" key="15">
    <source>
        <dbReference type="PIRSR" id="PIRSR603739-50"/>
    </source>
</evidence>
<evidence type="ECO:0000313" key="18">
    <source>
        <dbReference type="EMBL" id="PSK83970.1"/>
    </source>
</evidence>
<evidence type="ECO:0000313" key="19">
    <source>
        <dbReference type="Proteomes" id="UP000240621"/>
    </source>
</evidence>
<dbReference type="InterPro" id="IPR003739">
    <property type="entry name" value="Lys_aminomutase/Glu_NH3_mut"/>
</dbReference>
<evidence type="ECO:0000256" key="2">
    <source>
        <dbReference type="ARBA" id="ARBA00001933"/>
    </source>
</evidence>
<organism evidence="18 19">
    <name type="scientific">Prolixibacter denitrificans</name>
    <dbReference type="NCBI Taxonomy" id="1541063"/>
    <lineage>
        <taxon>Bacteria</taxon>
        <taxon>Pseudomonadati</taxon>
        <taxon>Bacteroidota</taxon>
        <taxon>Bacteroidia</taxon>
        <taxon>Marinilabiliales</taxon>
        <taxon>Prolixibacteraceae</taxon>
        <taxon>Prolixibacter</taxon>
    </lineage>
</organism>
<keyword evidence="9 14" id="KW-0479">Metal-binding</keyword>
<feature type="binding site" evidence="14">
    <location>
        <position position="176"/>
    </location>
    <ligand>
        <name>[4Fe-4S] cluster</name>
        <dbReference type="ChEBI" id="CHEBI:49883"/>
        <note>4Fe-4S-S-AdoMet</note>
    </ligand>
</feature>
<feature type="binding site" evidence="14">
    <location>
        <position position="180"/>
    </location>
    <ligand>
        <name>[4Fe-4S] cluster</name>
        <dbReference type="ChEBI" id="CHEBI:49883"/>
        <note>4Fe-4S-S-AdoMet</note>
    </ligand>
</feature>
<dbReference type="InterPro" id="IPR013785">
    <property type="entry name" value="Aldolase_TIM"/>
</dbReference>
<feature type="domain" description="Radical SAM core" evidence="17">
    <location>
        <begin position="162"/>
        <end position="375"/>
    </location>
</feature>
<dbReference type="Proteomes" id="UP000240621">
    <property type="component" value="Unassembled WGS sequence"/>
</dbReference>
<evidence type="ECO:0000256" key="9">
    <source>
        <dbReference type="ARBA" id="ARBA00022723"/>
    </source>
</evidence>
<dbReference type="EC" id="5.4.3.2" evidence="5"/>
<dbReference type="Pfam" id="PF12544">
    <property type="entry name" value="LAM_C"/>
    <property type="match status" value="1"/>
</dbReference>
<dbReference type="InterPro" id="IPR058240">
    <property type="entry name" value="rSAM_sf"/>
</dbReference>
<evidence type="ECO:0000259" key="17">
    <source>
        <dbReference type="PROSITE" id="PS51918"/>
    </source>
</evidence>
<keyword evidence="7 14" id="KW-0004">4Fe-4S</keyword>
<keyword evidence="8" id="KW-0949">S-adenosyl-L-methionine</keyword>
<evidence type="ECO:0000256" key="16">
    <source>
        <dbReference type="SAM" id="MobiDB-lite"/>
    </source>
</evidence>
<dbReference type="InterPro" id="IPR007197">
    <property type="entry name" value="rSAM"/>
</dbReference>
<evidence type="ECO:0000256" key="1">
    <source>
        <dbReference type="ARBA" id="ARBA00000911"/>
    </source>
</evidence>
<protein>
    <recommendedName>
        <fullName evidence="6">L-lysine 2,3-aminomutase</fullName>
        <ecNumber evidence="5">5.4.3.2</ecNumber>
    </recommendedName>
</protein>
<dbReference type="PROSITE" id="PS51918">
    <property type="entry name" value="RADICAL_SAM"/>
    <property type="match status" value="1"/>
</dbReference>